<feature type="transmembrane region" description="Helical" evidence="1">
    <location>
        <begin position="124"/>
        <end position="147"/>
    </location>
</feature>
<keyword evidence="3" id="KW-1185">Reference proteome</keyword>
<feature type="transmembrane region" description="Helical" evidence="1">
    <location>
        <begin position="47"/>
        <end position="67"/>
    </location>
</feature>
<feature type="transmembrane region" description="Helical" evidence="1">
    <location>
        <begin position="73"/>
        <end position="93"/>
    </location>
</feature>
<gene>
    <name evidence="2" type="ORF">CA834_10170</name>
</gene>
<dbReference type="Proteomes" id="UP000216840">
    <property type="component" value="Unassembled WGS sequence"/>
</dbReference>
<dbReference type="RefSeq" id="WP_094968597.1">
    <property type="nucleotide sequence ID" value="NZ_NGJN01000005.1"/>
</dbReference>
<organism evidence="2 3">
    <name type="scientific">Winogradskyella aurantia</name>
    <dbReference type="NCBI Taxonomy" id="1915063"/>
    <lineage>
        <taxon>Bacteria</taxon>
        <taxon>Pseudomonadati</taxon>
        <taxon>Bacteroidota</taxon>
        <taxon>Flavobacteriia</taxon>
        <taxon>Flavobacteriales</taxon>
        <taxon>Flavobacteriaceae</taxon>
        <taxon>Winogradskyella</taxon>
    </lineage>
</organism>
<sequence>MENLDLNKYQLAWKNEKSFQVERLSEIEIYDFMKSTSKIVGQYKRALLFDIVFKSILFISFLVLIFLLKNQSIAIITSTFFSFITVFGIIWQIKIYNMVEKISVTKEHLKDLLRAYIDFYNKHYIKSIFVSALSSTLFFLCGSLFYLHFKYGQIPVFELDDFIVLTIGVILSYGVSAIAHITQNNYQIKQLESCLVEIEENTINASTLKKYKTNRIKNMVTLGSILIIGVIIFLLLIFGTNN</sequence>
<keyword evidence="1" id="KW-0472">Membrane</keyword>
<dbReference type="AlphaFoldDB" id="A0A265URS2"/>
<evidence type="ECO:0000256" key="1">
    <source>
        <dbReference type="SAM" id="Phobius"/>
    </source>
</evidence>
<proteinExistence type="predicted"/>
<keyword evidence="1" id="KW-0812">Transmembrane</keyword>
<comment type="caution">
    <text evidence="2">The sequence shown here is derived from an EMBL/GenBank/DDBJ whole genome shotgun (WGS) entry which is preliminary data.</text>
</comment>
<protein>
    <submittedName>
        <fullName evidence="2">Uncharacterized protein</fullName>
    </submittedName>
</protein>
<dbReference type="EMBL" id="NGJN01000005">
    <property type="protein sequence ID" value="OZV68008.1"/>
    <property type="molecule type" value="Genomic_DNA"/>
</dbReference>
<dbReference type="OrthoDB" id="828289at2"/>
<feature type="transmembrane region" description="Helical" evidence="1">
    <location>
        <begin position="219"/>
        <end position="239"/>
    </location>
</feature>
<keyword evidence="1" id="KW-1133">Transmembrane helix</keyword>
<feature type="transmembrane region" description="Helical" evidence="1">
    <location>
        <begin position="162"/>
        <end position="181"/>
    </location>
</feature>
<name>A0A265URS2_9FLAO</name>
<accession>A0A265URS2</accession>
<evidence type="ECO:0000313" key="3">
    <source>
        <dbReference type="Proteomes" id="UP000216840"/>
    </source>
</evidence>
<evidence type="ECO:0000313" key="2">
    <source>
        <dbReference type="EMBL" id="OZV68008.1"/>
    </source>
</evidence>
<reference evidence="2 3" key="1">
    <citation type="submission" date="2017-05" db="EMBL/GenBank/DDBJ databases">
        <title>The draft genome sequence of Idiomarina salinarum WNB302.</title>
        <authorList>
            <person name="Sun Y."/>
            <person name="Chen B."/>
            <person name="Du Z."/>
        </authorList>
    </citation>
    <scope>NUCLEOTIDE SEQUENCE [LARGE SCALE GENOMIC DNA]</scope>
    <source>
        <strain evidence="2 3">WNB302</strain>
    </source>
</reference>